<protein>
    <submittedName>
        <fullName evidence="4">ZP domain-containing protein</fullName>
    </submittedName>
</protein>
<sequence length="373" mass="41402">MRCHSNRMDVQLEFDEPFNGVIFADQAYNDSACRWEGENARKINFSIPILGPNSTYVCGITLKQETGEVTCMLIVSPMKNILVDGVTSLQIRCLYSVNDITITMAGLKLVGLEEQTGIVTGNGGVPTLQIRILDGHGITGNTVTHASIGQQLTLDIILEDTEIYDFYAHSCLAHDGSNNVDALVQIIDANGCGIALPRAIELPVYTTTHINGNAKHVYIYMYGFQFTTSQFVYFECQARPCIHSCRRHQCEAINNTSSTNATTKSLMRNRREAHVKVVKLLTVLEMRPPARMYAEQFHSNSNSKFSTDAEVSCPPIFLLIVLFTGLGLMPSITVAVCYVIIAQRRRQQTLDVQRTLSFSGIHNEEVYSSSSDN</sequence>
<dbReference type="WBParaSite" id="sdigi.contig113.g4610.t1">
    <property type="protein sequence ID" value="sdigi.contig113.g4610.t1"/>
    <property type="gene ID" value="sdigi.contig113.g4610"/>
</dbReference>
<feature type="domain" description="ZP" evidence="2">
    <location>
        <begin position="2"/>
        <end position="257"/>
    </location>
</feature>
<keyword evidence="3" id="KW-1185">Reference proteome</keyword>
<keyword evidence="1" id="KW-1133">Transmembrane helix</keyword>
<evidence type="ECO:0000313" key="3">
    <source>
        <dbReference type="Proteomes" id="UP000887581"/>
    </source>
</evidence>
<organism evidence="3 4">
    <name type="scientific">Setaria digitata</name>
    <dbReference type="NCBI Taxonomy" id="48799"/>
    <lineage>
        <taxon>Eukaryota</taxon>
        <taxon>Metazoa</taxon>
        <taxon>Ecdysozoa</taxon>
        <taxon>Nematoda</taxon>
        <taxon>Chromadorea</taxon>
        <taxon>Rhabditida</taxon>
        <taxon>Spirurina</taxon>
        <taxon>Spiruromorpha</taxon>
        <taxon>Filarioidea</taxon>
        <taxon>Setariidae</taxon>
        <taxon>Setaria</taxon>
    </lineage>
</organism>
<dbReference type="PANTHER" id="PTHR46560">
    <property type="entry name" value="CYPHER, ISOFORM B"/>
    <property type="match status" value="1"/>
</dbReference>
<reference evidence="4" key="1">
    <citation type="submission" date="2022-11" db="UniProtKB">
        <authorList>
            <consortium name="WormBaseParasite"/>
        </authorList>
    </citation>
    <scope>IDENTIFICATION</scope>
</reference>
<evidence type="ECO:0000256" key="1">
    <source>
        <dbReference type="SAM" id="Phobius"/>
    </source>
</evidence>
<name>A0A915PDU9_9BILA</name>
<evidence type="ECO:0000313" key="4">
    <source>
        <dbReference type="WBParaSite" id="sdigi.contig113.g4610.t1"/>
    </source>
</evidence>
<dbReference type="InterPro" id="IPR057475">
    <property type="entry name" value="CUT_C"/>
</dbReference>
<dbReference type="InterPro" id="IPR001507">
    <property type="entry name" value="ZP_dom"/>
</dbReference>
<dbReference type="AlphaFoldDB" id="A0A915PDU9"/>
<dbReference type="PANTHER" id="PTHR46560:SF13">
    <property type="entry name" value="ZP DOMAIN-CONTAINING PROTEIN"/>
    <property type="match status" value="1"/>
</dbReference>
<keyword evidence="1" id="KW-0812">Transmembrane</keyword>
<proteinExistence type="predicted"/>
<dbReference type="Pfam" id="PF25301">
    <property type="entry name" value="CUT_C"/>
    <property type="match status" value="1"/>
</dbReference>
<dbReference type="SMART" id="SM00241">
    <property type="entry name" value="ZP"/>
    <property type="match status" value="1"/>
</dbReference>
<dbReference type="Proteomes" id="UP000887581">
    <property type="component" value="Unplaced"/>
</dbReference>
<evidence type="ECO:0000259" key="2">
    <source>
        <dbReference type="PROSITE" id="PS51034"/>
    </source>
</evidence>
<feature type="transmembrane region" description="Helical" evidence="1">
    <location>
        <begin position="316"/>
        <end position="341"/>
    </location>
</feature>
<keyword evidence="1" id="KW-0472">Membrane</keyword>
<accession>A0A915PDU9</accession>
<dbReference type="PROSITE" id="PS51034">
    <property type="entry name" value="ZP_2"/>
    <property type="match status" value="1"/>
</dbReference>